<dbReference type="PANTHER" id="PTHR43013:SF1">
    <property type="entry name" value="GLUTAMYL-TRNA REDUCTASE"/>
    <property type="match status" value="1"/>
</dbReference>
<evidence type="ECO:0000313" key="13">
    <source>
        <dbReference type="EMBL" id="OOQ48961.1"/>
    </source>
</evidence>
<evidence type="ECO:0000259" key="11">
    <source>
        <dbReference type="Pfam" id="PF01488"/>
    </source>
</evidence>
<dbReference type="InterPro" id="IPR036343">
    <property type="entry name" value="GluRdtase_N_sf"/>
</dbReference>
<evidence type="ECO:0000259" key="12">
    <source>
        <dbReference type="Pfam" id="PF05201"/>
    </source>
</evidence>
<evidence type="ECO:0000256" key="4">
    <source>
        <dbReference type="ARBA" id="ARBA00022857"/>
    </source>
</evidence>
<comment type="domain">
    <text evidence="8">Possesses an unusual extended V-shaped dimeric structure with each monomer consisting of three distinct domains arranged along a curved 'spinal' alpha-helix. The N-terminal catalytic domain specifically recognizes the glutamate moiety of the substrate. The second domain is the NADPH-binding domain, and the third C-terminal domain is responsible for dimerization.</text>
</comment>
<dbReference type="InterPro" id="IPR015896">
    <property type="entry name" value="4pyrrol_synth_GluRdtase_dimer"/>
</dbReference>
<name>A0AAE6YA88_STRAT</name>
<feature type="active site" description="Nucleophile" evidence="8">
    <location>
        <position position="50"/>
    </location>
</feature>
<dbReference type="InterPro" id="IPR036291">
    <property type="entry name" value="NAD(P)-bd_dom_sf"/>
</dbReference>
<dbReference type="HAMAP" id="MF_00087">
    <property type="entry name" value="Glu_tRNA_reductase"/>
    <property type="match status" value="1"/>
</dbReference>
<keyword evidence="6 8" id="KW-0627">Porphyrin biosynthesis</keyword>
<dbReference type="InterPro" id="IPR015895">
    <property type="entry name" value="4pyrrol_synth_GluRdtase_N"/>
</dbReference>
<evidence type="ECO:0000256" key="5">
    <source>
        <dbReference type="ARBA" id="ARBA00023002"/>
    </source>
</evidence>
<feature type="binding site" evidence="8">
    <location>
        <begin position="114"/>
        <end position="116"/>
    </location>
    <ligand>
        <name>substrate</name>
    </ligand>
</feature>
<dbReference type="CDD" id="cd05213">
    <property type="entry name" value="NAD_bind_Glutamyl_tRNA_reduct"/>
    <property type="match status" value="1"/>
</dbReference>
<dbReference type="AlphaFoldDB" id="A0AAE6YA88"/>
<dbReference type="InterPro" id="IPR036453">
    <property type="entry name" value="GluRdtase_dimer_dom_sf"/>
</dbReference>
<dbReference type="EMBL" id="CP050692">
    <property type="protein sequence ID" value="QIT45925.1"/>
    <property type="molecule type" value="Genomic_DNA"/>
</dbReference>
<comment type="similarity">
    <text evidence="2 8 9">Belongs to the glutamyl-tRNA reductase family.</text>
</comment>
<evidence type="ECO:0000256" key="7">
    <source>
        <dbReference type="ARBA" id="ARBA00047464"/>
    </source>
</evidence>
<dbReference type="EMBL" id="LHQL01000011">
    <property type="protein sequence ID" value="OOQ48961.1"/>
    <property type="molecule type" value="Genomic_DNA"/>
</dbReference>
<feature type="binding site" evidence="8">
    <location>
        <position position="120"/>
    </location>
    <ligand>
        <name>substrate</name>
    </ligand>
</feature>
<keyword evidence="15" id="KW-1185">Reference proteome</keyword>
<evidence type="ECO:0000259" key="10">
    <source>
        <dbReference type="Pfam" id="PF00745"/>
    </source>
</evidence>
<dbReference type="Pfam" id="PF01488">
    <property type="entry name" value="Shikimate_DH"/>
    <property type="match status" value="1"/>
</dbReference>
<feature type="domain" description="Tetrapyrrole biosynthesis glutamyl-tRNA reductase dimerisation" evidence="10">
    <location>
        <begin position="447"/>
        <end position="546"/>
    </location>
</feature>
<feature type="binding site" evidence="8">
    <location>
        <begin position="192"/>
        <end position="197"/>
    </location>
    <ligand>
        <name>NADP(+)</name>
        <dbReference type="ChEBI" id="CHEBI:58349"/>
    </ligand>
</feature>
<dbReference type="GO" id="GO:0050661">
    <property type="term" value="F:NADP binding"/>
    <property type="evidence" value="ECO:0007669"/>
    <property type="project" value="InterPro"/>
</dbReference>
<reference evidence="13 15" key="1">
    <citation type="submission" date="2015-07" db="EMBL/GenBank/DDBJ databases">
        <title>Draft Genome Sequence of Streptomyces antibioticus, IMRU 3720 reveals insights in the evolution of actinomycin biosynthetic gene clusters in Streptomyces.</title>
        <authorList>
            <person name="Crnovcic I."/>
            <person name="Ruckert C."/>
            <person name="Kalinowksi J."/>
            <person name="Keller U."/>
        </authorList>
    </citation>
    <scope>NUCLEOTIDE SEQUENCE [LARGE SCALE GENOMIC DNA]</scope>
    <source>
        <strain evidence="13 15">DSM 41481</strain>
    </source>
</reference>
<dbReference type="Pfam" id="PF00745">
    <property type="entry name" value="GlutR_dimer"/>
    <property type="match status" value="1"/>
</dbReference>
<dbReference type="InterPro" id="IPR006151">
    <property type="entry name" value="Shikm_DH/Glu-tRNA_Rdtase"/>
</dbReference>
<feature type="domain" description="Quinate/shikimate 5-dehydrogenase/glutamyl-tRNA reductase" evidence="11">
    <location>
        <begin position="184"/>
        <end position="281"/>
    </location>
</feature>
<feature type="binding site" evidence="8">
    <location>
        <position position="109"/>
    </location>
    <ligand>
        <name>substrate</name>
    </ligand>
</feature>
<comment type="miscellaneous">
    <text evidence="8">During catalysis, the active site Cys acts as a nucleophile attacking the alpha-carbonyl group of tRNA-bound glutamate with the formation of a thioester intermediate between enzyme and glutamate, and the concomitant release of tRNA(Glu). The thioester intermediate is finally reduced by direct hydride transfer from NADPH, to form the product GSA.</text>
</comment>
<dbReference type="Proteomes" id="UP000190306">
    <property type="component" value="Chromosome"/>
</dbReference>
<keyword evidence="5 8" id="KW-0560">Oxidoreductase</keyword>
<dbReference type="RefSeq" id="WP_078634396.1">
    <property type="nucleotide sequence ID" value="NZ_CM007717.1"/>
</dbReference>
<reference evidence="14 16" key="2">
    <citation type="submission" date="2020-03" db="EMBL/GenBank/DDBJ databases">
        <title>Is there a link between lipid content and antibiotic production in Streptomyces?</title>
        <authorList>
            <person name="David M."/>
            <person name="Lejeune C."/>
            <person name="Abreu S."/>
            <person name="Thibessard A."/>
            <person name="Leblond P."/>
            <person name="Chaminade P."/>
            <person name="Virolle M.-J."/>
        </authorList>
    </citation>
    <scope>NUCLEOTIDE SEQUENCE [LARGE SCALE GENOMIC DNA]</scope>
    <source>
        <strain evidence="14 16">DSM 41481</strain>
    </source>
</reference>
<feature type="site" description="Important for activity" evidence="8">
    <location>
        <position position="99"/>
    </location>
</feature>
<organism evidence="14 16">
    <name type="scientific">Streptomyces antibioticus</name>
    <dbReference type="NCBI Taxonomy" id="1890"/>
    <lineage>
        <taxon>Bacteria</taxon>
        <taxon>Bacillati</taxon>
        <taxon>Actinomycetota</taxon>
        <taxon>Actinomycetes</taxon>
        <taxon>Kitasatosporales</taxon>
        <taxon>Streptomycetaceae</taxon>
        <taxon>Streptomyces</taxon>
    </lineage>
</organism>
<comment type="catalytic activity">
    <reaction evidence="7 8 9">
        <text>(S)-4-amino-5-oxopentanoate + tRNA(Glu) + NADP(+) = L-glutamyl-tRNA(Glu) + NADPH + H(+)</text>
        <dbReference type="Rhea" id="RHEA:12344"/>
        <dbReference type="Rhea" id="RHEA-COMP:9663"/>
        <dbReference type="Rhea" id="RHEA-COMP:9680"/>
        <dbReference type="ChEBI" id="CHEBI:15378"/>
        <dbReference type="ChEBI" id="CHEBI:57501"/>
        <dbReference type="ChEBI" id="CHEBI:57783"/>
        <dbReference type="ChEBI" id="CHEBI:58349"/>
        <dbReference type="ChEBI" id="CHEBI:78442"/>
        <dbReference type="ChEBI" id="CHEBI:78520"/>
        <dbReference type="EC" id="1.2.1.70"/>
    </reaction>
</comment>
<dbReference type="GO" id="GO:0019353">
    <property type="term" value="P:protoporphyrinogen IX biosynthetic process from glutamate"/>
    <property type="evidence" value="ECO:0007669"/>
    <property type="project" value="TreeGrafter"/>
</dbReference>
<comment type="pathway">
    <text evidence="1 8 9">Porphyrin-containing compound metabolism; protoporphyrin-IX biosynthesis; 5-aminolevulinate from L-glutamyl-tRNA(Glu): step 1/2.</text>
</comment>
<dbReference type="PROSITE" id="PS00747">
    <property type="entry name" value="GLUTR"/>
    <property type="match status" value="1"/>
</dbReference>
<dbReference type="Pfam" id="PF05201">
    <property type="entry name" value="GlutR_N"/>
    <property type="match status" value="1"/>
</dbReference>
<dbReference type="Gene3D" id="3.30.460.30">
    <property type="entry name" value="Glutamyl-tRNA reductase, N-terminal domain"/>
    <property type="match status" value="1"/>
</dbReference>
<dbReference type="SUPFAM" id="SSF51735">
    <property type="entry name" value="NAD(P)-binding Rossmann-fold domains"/>
    <property type="match status" value="1"/>
</dbReference>
<evidence type="ECO:0000313" key="16">
    <source>
        <dbReference type="Proteomes" id="UP000502504"/>
    </source>
</evidence>
<dbReference type="NCBIfam" id="NF000744">
    <property type="entry name" value="PRK00045.1-3"/>
    <property type="match status" value="1"/>
</dbReference>
<evidence type="ECO:0000256" key="3">
    <source>
        <dbReference type="ARBA" id="ARBA00012970"/>
    </source>
</evidence>
<dbReference type="Gene3D" id="3.40.50.720">
    <property type="entry name" value="NAD(P)-binding Rossmann-like Domain"/>
    <property type="match status" value="2"/>
</dbReference>
<dbReference type="SUPFAM" id="SSF69742">
    <property type="entry name" value="Glutamyl tRNA-reductase catalytic, N-terminal domain"/>
    <property type="match status" value="1"/>
</dbReference>
<sequence length="568" mass="59115">MSLLVVGLSHRSAPVSVLERASLSADAQLKLLQDTVAAEPATEAAVLATCNRIELYADVDKFHAGVAELSTLLAQHSGVGLDELTPYLYVHYEDRAVHHLFSVACGLDSMVVGEGQVLGQIKDSLARAQDLHTAGRLLNDLFQQSLRVGKRAHSETGIDRAGQSLVTFGLEQLAAGEDVSAWARGKKALVIGAGSMSSLAAATLARAGVAEVVVANRTFDRAERLARILTEDESTDVPARAVPMESVPAELTRADIAVSCTGATGLVLTAEAIAAAVEGRAGAPAASASADLGEEGPSAVRALPPTSLGTEENCPLDLPAAQRSGFSVLGEAAVAGMDAATLEQHAAWVDNATVDRRTAVRRGPETDAELITALAATAATVGRIPERRRPEPAAALVRPEPVLFLLDLAMPRDVDAAAHRLAGVRLVDIESLAEASAGAPMAADVDQVRRIVGDEVAAFGAALRAAHITPTVVALRAMAADVVAGEIARLEGRLPGLDGKHRAEITQTVKRVVDKLLHAPTVRVKQLAAEPGGAGYADALRTLFDLDPETVASVSRADDSTEKNRGPE</sequence>
<dbReference type="SUPFAM" id="SSF69075">
    <property type="entry name" value="Glutamyl tRNA-reductase dimerization domain"/>
    <property type="match status" value="1"/>
</dbReference>
<dbReference type="InterPro" id="IPR000343">
    <property type="entry name" value="4pyrrol_synth_GluRdtase"/>
</dbReference>
<keyword evidence="4 8" id="KW-0521">NADP</keyword>
<dbReference type="GO" id="GO:0008883">
    <property type="term" value="F:glutamyl-tRNA reductase activity"/>
    <property type="evidence" value="ECO:0007669"/>
    <property type="project" value="UniProtKB-UniRule"/>
</dbReference>
<evidence type="ECO:0000313" key="15">
    <source>
        <dbReference type="Proteomes" id="UP000190306"/>
    </source>
</evidence>
<evidence type="ECO:0000256" key="6">
    <source>
        <dbReference type="ARBA" id="ARBA00023244"/>
    </source>
</evidence>
<gene>
    <name evidence="8" type="primary">hemA</name>
    <name evidence="13" type="ORF">AFM16_21950</name>
    <name evidence="14" type="ORF">HCX60_22350</name>
</gene>
<feature type="domain" description="Glutamyl-tRNA reductase N-terminal" evidence="12">
    <location>
        <begin position="6"/>
        <end position="156"/>
    </location>
</feature>
<feature type="binding site" evidence="8">
    <location>
        <begin position="49"/>
        <end position="52"/>
    </location>
    <ligand>
        <name>substrate</name>
    </ligand>
</feature>
<evidence type="ECO:0000256" key="9">
    <source>
        <dbReference type="RuleBase" id="RU000584"/>
    </source>
</evidence>
<evidence type="ECO:0000313" key="14">
    <source>
        <dbReference type="EMBL" id="QIT45925.1"/>
    </source>
</evidence>
<dbReference type="Proteomes" id="UP000502504">
    <property type="component" value="Chromosome"/>
</dbReference>
<dbReference type="NCBIfam" id="TIGR01035">
    <property type="entry name" value="hemA"/>
    <property type="match status" value="1"/>
</dbReference>
<evidence type="ECO:0000256" key="2">
    <source>
        <dbReference type="ARBA" id="ARBA00005916"/>
    </source>
</evidence>
<dbReference type="EC" id="1.2.1.70" evidence="3 8"/>
<evidence type="ECO:0000256" key="1">
    <source>
        <dbReference type="ARBA" id="ARBA00005059"/>
    </source>
</evidence>
<evidence type="ECO:0000256" key="8">
    <source>
        <dbReference type="HAMAP-Rule" id="MF_00087"/>
    </source>
</evidence>
<proteinExistence type="inferred from homology"/>
<dbReference type="InterPro" id="IPR018214">
    <property type="entry name" value="GluRdtase_CS"/>
</dbReference>
<comment type="subunit">
    <text evidence="8">Homodimer.</text>
</comment>
<dbReference type="PANTHER" id="PTHR43013">
    <property type="entry name" value="GLUTAMYL-TRNA REDUCTASE"/>
    <property type="match status" value="1"/>
</dbReference>
<dbReference type="FunFam" id="3.30.460.30:FF:000001">
    <property type="entry name" value="Glutamyl-tRNA reductase"/>
    <property type="match status" value="1"/>
</dbReference>
<protein>
    <recommendedName>
        <fullName evidence="3 8">Glutamyl-tRNA reductase</fullName>
        <shortName evidence="8">GluTR</shortName>
        <ecNumber evidence="3 8">1.2.1.70</ecNumber>
    </recommendedName>
</protein>
<comment type="function">
    <text evidence="8">Catalyzes the NADPH-dependent reduction of glutamyl-tRNA(Glu) to glutamate 1-semialdehyde (GSA).</text>
</comment>
<accession>A0AAE6YA88</accession>